<feature type="region of interest" description="Disordered" evidence="1">
    <location>
        <begin position="1"/>
        <end position="41"/>
    </location>
</feature>
<proteinExistence type="predicted"/>
<evidence type="ECO:0000256" key="1">
    <source>
        <dbReference type="SAM" id="MobiDB-lite"/>
    </source>
</evidence>
<organism evidence="2 3">
    <name type="scientific">Methyloceanibacter caenitepidi</name>
    <dbReference type="NCBI Taxonomy" id="1384459"/>
    <lineage>
        <taxon>Bacteria</taxon>
        <taxon>Pseudomonadati</taxon>
        <taxon>Pseudomonadota</taxon>
        <taxon>Alphaproteobacteria</taxon>
        <taxon>Hyphomicrobiales</taxon>
        <taxon>Hyphomicrobiaceae</taxon>
        <taxon>Methyloceanibacter</taxon>
    </lineage>
</organism>
<reference evidence="2 3" key="1">
    <citation type="submission" date="2014-09" db="EMBL/GenBank/DDBJ databases">
        <title>Genome sequencing of Methyloceanibacter caenitepidi Gela4.</title>
        <authorList>
            <person name="Takeuchi M."/>
            <person name="Susumu S."/>
            <person name="Kamagata Y."/>
            <person name="Oshima K."/>
            <person name="Hattori M."/>
            <person name="Iwasaki W."/>
        </authorList>
    </citation>
    <scope>NUCLEOTIDE SEQUENCE [LARGE SCALE GENOMIC DNA]</scope>
    <source>
        <strain evidence="2 3">Gela4</strain>
    </source>
</reference>
<feature type="region of interest" description="Disordered" evidence="1">
    <location>
        <begin position="91"/>
        <end position="120"/>
    </location>
</feature>
<dbReference type="EMBL" id="AP014648">
    <property type="protein sequence ID" value="BAQ16925.1"/>
    <property type="molecule type" value="Genomic_DNA"/>
</dbReference>
<dbReference type="HOGENOM" id="CLU_1793495_0_0_5"/>
<gene>
    <name evidence="2" type="ORF">GL4_1469</name>
</gene>
<sequence>MGERGRQSKKTQPAEKGGSVPAEAPTIERIERPPPPDVLTDEQAEIWRQVVNRLPADWFKAETLPLLEAYCRHAVQSRRVAALIEQMELAESERIARKSKKKTRKAKSEDAEDDDAPFPFKDYDRLLKMQARESGTLASLSVKLRISQSTTYDKSKAKGGSGKKTPWEG</sequence>
<accession>A0A0A8K203</accession>
<protein>
    <recommendedName>
        <fullName evidence="4">Phage terminase, small subunit</fullName>
    </recommendedName>
</protein>
<evidence type="ECO:0000313" key="3">
    <source>
        <dbReference type="Proteomes" id="UP000031643"/>
    </source>
</evidence>
<name>A0A0A8K203_9HYPH</name>
<dbReference type="Proteomes" id="UP000031643">
    <property type="component" value="Chromosome"/>
</dbReference>
<evidence type="ECO:0000313" key="2">
    <source>
        <dbReference type="EMBL" id="BAQ16925.1"/>
    </source>
</evidence>
<dbReference type="RefSeq" id="WP_045366097.1">
    <property type="nucleotide sequence ID" value="NZ_AP014648.1"/>
</dbReference>
<dbReference type="OrthoDB" id="9156186at2"/>
<dbReference type="AlphaFoldDB" id="A0A0A8K203"/>
<dbReference type="KEGG" id="mcg:GL4_1469"/>
<feature type="region of interest" description="Disordered" evidence="1">
    <location>
        <begin position="148"/>
        <end position="169"/>
    </location>
</feature>
<evidence type="ECO:0008006" key="4">
    <source>
        <dbReference type="Google" id="ProtNLM"/>
    </source>
</evidence>
<keyword evidence="3" id="KW-1185">Reference proteome</keyword>